<reference evidence="2" key="1">
    <citation type="submission" date="2021-06" db="EMBL/GenBank/DDBJ databases">
        <title>Parelaphostrongylus tenuis whole genome reference sequence.</title>
        <authorList>
            <person name="Garwood T.J."/>
            <person name="Larsen P.A."/>
            <person name="Fountain-Jones N.M."/>
            <person name="Garbe J.R."/>
            <person name="Macchietto M.G."/>
            <person name="Kania S.A."/>
            <person name="Gerhold R.W."/>
            <person name="Richards J.E."/>
            <person name="Wolf T.M."/>
        </authorList>
    </citation>
    <scope>NUCLEOTIDE SEQUENCE</scope>
    <source>
        <strain evidence="2">MNPRO001-30</strain>
        <tissue evidence="2">Meninges</tissue>
    </source>
</reference>
<name>A0AAD5MJ93_PARTN</name>
<evidence type="ECO:0000313" key="2">
    <source>
        <dbReference type="EMBL" id="KAJ1357183.1"/>
    </source>
</evidence>
<proteinExistence type="predicted"/>
<evidence type="ECO:0000259" key="1">
    <source>
        <dbReference type="Pfam" id="PF01683"/>
    </source>
</evidence>
<keyword evidence="3" id="KW-1185">Reference proteome</keyword>
<dbReference type="InterPro" id="IPR009030">
    <property type="entry name" value="Growth_fac_rcpt_cys_sf"/>
</dbReference>
<dbReference type="Proteomes" id="UP001196413">
    <property type="component" value="Unassembled WGS sequence"/>
</dbReference>
<dbReference type="PANTHER" id="PTHR37157">
    <property type="entry name" value="PRION-LIKE-(Q/N-RICH) DOMAIN-BEARING PROTEIN 25"/>
    <property type="match status" value="1"/>
</dbReference>
<accession>A0AAD5MJ93</accession>
<protein>
    <recommendedName>
        <fullName evidence="1">EB domain-containing protein</fullName>
    </recommendedName>
</protein>
<dbReference type="SUPFAM" id="SSF57184">
    <property type="entry name" value="Growth factor receptor domain"/>
    <property type="match status" value="1"/>
</dbReference>
<dbReference type="PANTHER" id="PTHR37157:SF2">
    <property type="entry name" value="EB DOMAIN-CONTAINING PROTEIN-RELATED"/>
    <property type="match status" value="1"/>
</dbReference>
<comment type="caution">
    <text evidence="2">The sequence shown here is derived from an EMBL/GenBank/DDBJ whole genome shotgun (WGS) entry which is preliminary data.</text>
</comment>
<dbReference type="AlphaFoldDB" id="A0AAD5MJ93"/>
<gene>
    <name evidence="2" type="ORF">KIN20_015257</name>
</gene>
<organism evidence="2 3">
    <name type="scientific">Parelaphostrongylus tenuis</name>
    <name type="common">Meningeal worm</name>
    <dbReference type="NCBI Taxonomy" id="148309"/>
    <lineage>
        <taxon>Eukaryota</taxon>
        <taxon>Metazoa</taxon>
        <taxon>Ecdysozoa</taxon>
        <taxon>Nematoda</taxon>
        <taxon>Chromadorea</taxon>
        <taxon>Rhabditida</taxon>
        <taxon>Rhabditina</taxon>
        <taxon>Rhabditomorpha</taxon>
        <taxon>Strongyloidea</taxon>
        <taxon>Metastrongylidae</taxon>
        <taxon>Parelaphostrongylus</taxon>
    </lineage>
</organism>
<feature type="domain" description="EB" evidence="1">
    <location>
        <begin position="98"/>
        <end position="144"/>
    </location>
</feature>
<dbReference type="EMBL" id="JAHQIW010003058">
    <property type="protein sequence ID" value="KAJ1357183.1"/>
    <property type="molecule type" value="Genomic_DNA"/>
</dbReference>
<dbReference type="InterPro" id="IPR006149">
    <property type="entry name" value="EB_dom"/>
</dbReference>
<evidence type="ECO:0000313" key="3">
    <source>
        <dbReference type="Proteomes" id="UP001196413"/>
    </source>
</evidence>
<dbReference type="Pfam" id="PF01683">
    <property type="entry name" value="EB"/>
    <property type="match status" value="1"/>
</dbReference>
<sequence>MRGKSSLISPPVITYFASHQTTALTGTLVHKEFAAQMDQIHSRCQCRPGTNNIDGQCTPSGSKCGKGMVLVNGRCEPLSPPGTACLVQEQCIDHSHCVLVNGQCLEKVTLGSRCTHTQQCLGNSHCINGFCRCPRGSSETKGTCSSPECRRNQVIIAGYFNTKLDFEERLKNITSKPTDCHGTNRVKSRLITIMANSFMATHSYRNFMLK</sequence>